<dbReference type="InterPro" id="IPR017907">
    <property type="entry name" value="Znf_RING_CS"/>
</dbReference>
<keyword evidence="2" id="KW-0547">Nucleotide-binding</keyword>
<evidence type="ECO:0000256" key="4">
    <source>
        <dbReference type="ARBA" id="ARBA00022833"/>
    </source>
</evidence>
<dbReference type="InterPro" id="IPR013083">
    <property type="entry name" value="Znf_RING/FYVE/PHD"/>
</dbReference>
<dbReference type="GO" id="GO:0003924">
    <property type="term" value="F:GTPase activity"/>
    <property type="evidence" value="ECO:0007669"/>
    <property type="project" value="InterPro"/>
</dbReference>
<dbReference type="Proteomes" id="UP000472272">
    <property type="component" value="Chromosome 13"/>
</dbReference>
<organism evidence="12 13">
    <name type="scientific">Podarcis muralis</name>
    <name type="common">Wall lizard</name>
    <name type="synonym">Lacerta muralis</name>
    <dbReference type="NCBI Taxonomy" id="64176"/>
    <lineage>
        <taxon>Eukaryota</taxon>
        <taxon>Metazoa</taxon>
        <taxon>Chordata</taxon>
        <taxon>Craniata</taxon>
        <taxon>Vertebrata</taxon>
        <taxon>Euteleostomi</taxon>
        <taxon>Lepidosauria</taxon>
        <taxon>Squamata</taxon>
        <taxon>Bifurcata</taxon>
        <taxon>Unidentata</taxon>
        <taxon>Episquamata</taxon>
        <taxon>Laterata</taxon>
        <taxon>Lacertibaenia</taxon>
        <taxon>Lacertidae</taxon>
        <taxon>Podarcis</taxon>
    </lineage>
</organism>
<dbReference type="Gene3D" id="3.40.50.300">
    <property type="entry name" value="P-loop containing nucleotide triphosphate hydrolases"/>
    <property type="match status" value="1"/>
</dbReference>
<dbReference type="SUPFAM" id="SSF52540">
    <property type="entry name" value="P-loop containing nucleoside triphosphate hydrolases"/>
    <property type="match status" value="1"/>
</dbReference>
<feature type="transmembrane region" description="Helical" evidence="9">
    <location>
        <begin position="616"/>
        <end position="641"/>
    </location>
</feature>
<dbReference type="PANTHER" id="PTHR10751">
    <property type="entry name" value="GUANYLATE BINDING PROTEIN"/>
    <property type="match status" value="1"/>
</dbReference>
<dbReference type="Pfam" id="PF02263">
    <property type="entry name" value="GBP"/>
    <property type="match status" value="1"/>
</dbReference>
<feature type="domain" description="RING-type" evidence="10">
    <location>
        <begin position="122"/>
        <end position="164"/>
    </location>
</feature>
<dbReference type="InterPro" id="IPR001841">
    <property type="entry name" value="Znf_RING"/>
</dbReference>
<keyword evidence="9" id="KW-0472">Membrane</keyword>
<reference evidence="12" key="3">
    <citation type="submission" date="2025-09" db="UniProtKB">
        <authorList>
            <consortium name="Ensembl"/>
        </authorList>
    </citation>
    <scope>IDENTIFICATION</scope>
</reference>
<evidence type="ECO:0000256" key="8">
    <source>
        <dbReference type="SAM" id="MobiDB-lite"/>
    </source>
</evidence>
<evidence type="ECO:0000259" key="11">
    <source>
        <dbReference type="PROSITE" id="PS51715"/>
    </source>
</evidence>
<dbReference type="Gene3D" id="3.30.40.10">
    <property type="entry name" value="Zinc/RING finger domain, C3HC4 (zinc finger)"/>
    <property type="match status" value="1"/>
</dbReference>
<dbReference type="Pfam" id="PF15227">
    <property type="entry name" value="zf-C3HC4_4"/>
    <property type="match status" value="1"/>
</dbReference>
<gene>
    <name evidence="12" type="primary">RNF112</name>
</gene>
<name>A0A670K873_PODMU</name>
<comment type="similarity">
    <text evidence="7">Belongs to the TRAFAC class dynamin-like GTPase superfamily. GB1/RHD3 GTPase family.</text>
</comment>
<reference evidence="12 13" key="1">
    <citation type="journal article" date="2019" name="Proc. Natl. Acad. Sci. U.S.A.">
        <title>Regulatory changes in pterin and carotenoid genes underlie balanced color polymorphisms in the wall lizard.</title>
        <authorList>
            <person name="Andrade P."/>
            <person name="Pinho C."/>
            <person name="Perez I de Lanuza G."/>
            <person name="Afonso S."/>
            <person name="Brejcha J."/>
            <person name="Rubin C.J."/>
            <person name="Wallerman O."/>
            <person name="Pereira P."/>
            <person name="Sabatino S.J."/>
            <person name="Bellati A."/>
            <person name="Pellitteri-Rosa D."/>
            <person name="Bosakova Z."/>
            <person name="Bunikis I."/>
            <person name="Carretero M.A."/>
            <person name="Feiner N."/>
            <person name="Marsik P."/>
            <person name="Pauperio F."/>
            <person name="Salvi D."/>
            <person name="Soler L."/>
            <person name="While G.M."/>
            <person name="Uller T."/>
            <person name="Font E."/>
            <person name="Andersson L."/>
            <person name="Carneiro M."/>
        </authorList>
    </citation>
    <scope>NUCLEOTIDE SEQUENCE</scope>
</reference>
<dbReference type="PROSITE" id="PS51715">
    <property type="entry name" value="G_GB1_RHD3"/>
    <property type="match status" value="1"/>
</dbReference>
<dbReference type="SUPFAM" id="SSF57850">
    <property type="entry name" value="RING/U-box"/>
    <property type="match status" value="1"/>
</dbReference>
<sequence>MLKQLDSLFLVHFLYLPFILYSRRPAPLSLSSRSLPPPPRSQAQSFYWPIAPAFSEASPEWGSSCAFFAQQRCFYFHFLRLRPPALLRGLRSVIGSRLSSLVSPTKTSAGGMIQDLKEDITCSICLEPFEDPVSIDCGHNFCRVCLSAHWSGTSHYGYRCPECRHPCSRERMIPDTRLRSLVEKIGQLPVKEVVEEELEILEPGKPVQLVGLDDDGDLCLDEEALSRCLEQGQVKDAPVCLVSILGEQRRGKSFLLNFLLRRLQNLEAEDESWMGQENEALTGFEWRPGPNTTTKGVWIWSRPFWVQSEHEKIAMFLVDTEGSMDVERNVEDGVKLSAFSMLLSSYQILNLATMMKDPDLEYLEMFMYVAETVGGSCRLKPFQHLDVLVRDWFFPPVFGFQEGQNYLQSTIQKLDPKRHPRALEALRSTSTRCYLMPFPGKRLVVGTEGTLADMDKDFRDCLKAYGNDIARTAVTHVKSDQEGRALTGAQLAAKVKNFSSLMKKYKFGFSSVTQMAITLHNLDTQEKLRQEFADFIREQDELCRPMIAGLQVTPKSMTRRLLGKQWELMRRCEESLQGDEPGRTESILSLEDHLKHEAQIFKERYHRRYKSHALKAGMAIGVGAVGLAGGAIGAGVAAAVLAAEAIALSAGTAATFAIGTMAGAGTFAVIGGGVGAGVGSSIGERRTQEAKNVSEDDPEGEEETSLSDKRCLIGPRNSP</sequence>
<accession>A0A670K873</accession>
<reference evidence="12" key="2">
    <citation type="submission" date="2025-08" db="UniProtKB">
        <authorList>
            <consortium name="Ensembl"/>
        </authorList>
    </citation>
    <scope>IDENTIFICATION</scope>
</reference>
<dbReference type="PROSITE" id="PS00518">
    <property type="entry name" value="ZF_RING_1"/>
    <property type="match status" value="1"/>
</dbReference>
<evidence type="ECO:0000256" key="6">
    <source>
        <dbReference type="PROSITE-ProRule" id="PRU00175"/>
    </source>
</evidence>
<evidence type="ECO:0000256" key="1">
    <source>
        <dbReference type="ARBA" id="ARBA00022723"/>
    </source>
</evidence>
<keyword evidence="9" id="KW-1133">Transmembrane helix</keyword>
<evidence type="ECO:0000256" key="7">
    <source>
        <dbReference type="PROSITE-ProRule" id="PRU01052"/>
    </source>
</evidence>
<dbReference type="GO" id="GO:0005525">
    <property type="term" value="F:GTP binding"/>
    <property type="evidence" value="ECO:0007669"/>
    <property type="project" value="UniProtKB-KW"/>
</dbReference>
<proteinExistence type="inferred from homology"/>
<keyword evidence="4" id="KW-0862">Zinc</keyword>
<evidence type="ECO:0000313" key="13">
    <source>
        <dbReference type="Proteomes" id="UP000472272"/>
    </source>
</evidence>
<dbReference type="Ensembl" id="ENSPMRT00000033708.1">
    <property type="protein sequence ID" value="ENSPMRP00000031779.1"/>
    <property type="gene ID" value="ENSPMRG00000020582.1"/>
</dbReference>
<dbReference type="InterPro" id="IPR030386">
    <property type="entry name" value="G_GB1_RHD3_dom"/>
</dbReference>
<feature type="region of interest" description="Disordered" evidence="8">
    <location>
        <begin position="681"/>
        <end position="719"/>
    </location>
</feature>
<evidence type="ECO:0000259" key="10">
    <source>
        <dbReference type="PROSITE" id="PS50089"/>
    </source>
</evidence>
<dbReference type="InterPro" id="IPR015894">
    <property type="entry name" value="Guanylate-bd_N"/>
</dbReference>
<dbReference type="OMA" id="QQDMATK"/>
<feature type="transmembrane region" description="Helical" evidence="9">
    <location>
        <begin position="653"/>
        <end position="678"/>
    </location>
</feature>
<evidence type="ECO:0000256" key="5">
    <source>
        <dbReference type="ARBA" id="ARBA00023134"/>
    </source>
</evidence>
<feature type="domain" description="GB1/RHD3-type G" evidence="11">
    <location>
        <begin position="236"/>
        <end position="469"/>
    </location>
</feature>
<evidence type="ECO:0000256" key="2">
    <source>
        <dbReference type="ARBA" id="ARBA00022741"/>
    </source>
</evidence>
<keyword evidence="13" id="KW-1185">Reference proteome</keyword>
<dbReference type="InterPro" id="IPR027417">
    <property type="entry name" value="P-loop_NTPase"/>
</dbReference>
<keyword evidence="9" id="KW-0812">Transmembrane</keyword>
<evidence type="ECO:0000313" key="12">
    <source>
        <dbReference type="Ensembl" id="ENSPMRP00000031779.1"/>
    </source>
</evidence>
<evidence type="ECO:0000256" key="3">
    <source>
        <dbReference type="ARBA" id="ARBA00022771"/>
    </source>
</evidence>
<dbReference type="GeneTree" id="ENSGT00940000160153"/>
<dbReference type="GO" id="GO:0008270">
    <property type="term" value="F:zinc ion binding"/>
    <property type="evidence" value="ECO:0007669"/>
    <property type="project" value="UniProtKB-KW"/>
</dbReference>
<protein>
    <submittedName>
        <fullName evidence="12">Ring finger protein 112</fullName>
    </submittedName>
</protein>
<keyword evidence="1" id="KW-0479">Metal-binding</keyword>
<evidence type="ECO:0000256" key="9">
    <source>
        <dbReference type="SAM" id="Phobius"/>
    </source>
</evidence>
<dbReference type="AlphaFoldDB" id="A0A670K873"/>
<keyword evidence="3 6" id="KW-0863">Zinc-finger</keyword>
<feature type="compositionally biased region" description="Basic and acidic residues" evidence="8">
    <location>
        <begin position="683"/>
        <end position="694"/>
    </location>
</feature>
<keyword evidence="5" id="KW-0342">GTP-binding</keyword>
<dbReference type="SMART" id="SM00184">
    <property type="entry name" value="RING"/>
    <property type="match status" value="1"/>
</dbReference>
<dbReference type="PROSITE" id="PS50089">
    <property type="entry name" value="ZF_RING_2"/>
    <property type="match status" value="1"/>
</dbReference>
<feature type="compositionally biased region" description="Acidic residues" evidence="8">
    <location>
        <begin position="695"/>
        <end position="705"/>
    </location>
</feature>